<evidence type="ECO:0000256" key="4">
    <source>
        <dbReference type="ARBA" id="ARBA00023136"/>
    </source>
</evidence>
<dbReference type="PANTHER" id="PTHR22950">
    <property type="entry name" value="AMINO ACID TRANSPORTER"/>
    <property type="match status" value="1"/>
</dbReference>
<evidence type="ECO:0000256" key="5">
    <source>
        <dbReference type="SAM" id="Phobius"/>
    </source>
</evidence>
<dbReference type="OrthoDB" id="498603at2759"/>
<feature type="transmembrane region" description="Helical" evidence="5">
    <location>
        <begin position="142"/>
        <end position="162"/>
    </location>
</feature>
<dbReference type="PANTHER" id="PTHR22950:SF349">
    <property type="entry name" value="AMINO ACID TRANSPORTER TRANSMEMBRANE DOMAIN-CONTAINING PROTEIN"/>
    <property type="match status" value="1"/>
</dbReference>
<feature type="transmembrane region" description="Helical" evidence="5">
    <location>
        <begin position="261"/>
        <end position="285"/>
    </location>
</feature>
<dbReference type="AlphaFoldDB" id="A0A0M0K677"/>
<dbReference type="GO" id="GO:0015179">
    <property type="term" value="F:L-amino acid transmembrane transporter activity"/>
    <property type="evidence" value="ECO:0007669"/>
    <property type="project" value="TreeGrafter"/>
</dbReference>
<accession>A0A0M0K677</accession>
<dbReference type="Pfam" id="PF01490">
    <property type="entry name" value="Aa_trans"/>
    <property type="match status" value="1"/>
</dbReference>
<sequence>MAVPRAIPACFKATGWPLGLVCLVYSSIVTYDTGMIYGKVTALLPADCFTCPSIAAEAGAAFAAQTGRNQKRWRIGCLYSAAGIQYCTYYLTGVSELIYFEQYMGQIFEVSPLCQWQWLLVVSMITLPALQIPGFHGTRWAAVMLSLVPLVFNVGVFTWEILLVQPWNCKPGPTYSAWPKSANNVALGLSAFAYSFGGHGLYPEMLREMAEPSRWGEVMAWTYAVVTPLYIYCGVLGYAAYGDASMTNINQNAPRNLANQLSIMVQCIQEVFFILEGNLIVMLALELQLGVDPAACYAPSTPKGLLGRVLGVMPTWVPRLVLRTMILGSQCFVAQALLCGAGDALFAMISLVGAVGMTAFTYVLPYLFYAALSRNKLSRGWKAWAALNVAVGSVVMVTGFTSSITQLFGCEGGFFSGDCQLDYAYAPLGDIDPCNLSGLPSWVFDSEDGKIDGLSNIA</sequence>
<evidence type="ECO:0000256" key="2">
    <source>
        <dbReference type="ARBA" id="ARBA00022692"/>
    </source>
</evidence>
<name>A0A0M0K677_9EUKA</name>
<protein>
    <submittedName>
        <fullName evidence="7">Amino acid transporter</fullName>
    </submittedName>
</protein>
<feature type="transmembrane region" description="Helical" evidence="5">
    <location>
        <begin position="223"/>
        <end position="241"/>
    </location>
</feature>
<keyword evidence="4 5" id="KW-0472">Membrane</keyword>
<dbReference type="InterPro" id="IPR013057">
    <property type="entry name" value="AA_transpt_TM"/>
</dbReference>
<proteinExistence type="predicted"/>
<comment type="subcellular location">
    <subcellularLocation>
        <location evidence="1">Membrane</location>
        <topology evidence="1">Multi-pass membrane protein</topology>
    </subcellularLocation>
</comment>
<dbReference type="Proteomes" id="UP000037460">
    <property type="component" value="Unassembled WGS sequence"/>
</dbReference>
<dbReference type="GO" id="GO:0005774">
    <property type="term" value="C:vacuolar membrane"/>
    <property type="evidence" value="ECO:0007669"/>
    <property type="project" value="TreeGrafter"/>
</dbReference>
<evidence type="ECO:0000313" key="8">
    <source>
        <dbReference type="Proteomes" id="UP000037460"/>
    </source>
</evidence>
<feature type="transmembrane region" description="Helical" evidence="5">
    <location>
        <begin position="381"/>
        <end position="400"/>
    </location>
</feature>
<organism evidence="7 8">
    <name type="scientific">Chrysochromulina tobinii</name>
    <dbReference type="NCBI Taxonomy" id="1460289"/>
    <lineage>
        <taxon>Eukaryota</taxon>
        <taxon>Haptista</taxon>
        <taxon>Haptophyta</taxon>
        <taxon>Prymnesiophyceae</taxon>
        <taxon>Prymnesiales</taxon>
        <taxon>Chrysochromulinaceae</taxon>
        <taxon>Chrysochromulina</taxon>
    </lineage>
</organism>
<evidence type="ECO:0000256" key="3">
    <source>
        <dbReference type="ARBA" id="ARBA00022989"/>
    </source>
</evidence>
<dbReference type="EMBL" id="JWZX01001330">
    <property type="protein sequence ID" value="KOO34097.1"/>
    <property type="molecule type" value="Genomic_DNA"/>
</dbReference>
<keyword evidence="2 5" id="KW-0812">Transmembrane</keyword>
<comment type="caution">
    <text evidence="7">The sequence shown here is derived from an EMBL/GenBank/DDBJ whole genome shotgun (WGS) entry which is preliminary data.</text>
</comment>
<reference evidence="8" key="1">
    <citation type="journal article" date="2015" name="PLoS Genet.">
        <title>Genome Sequence and Transcriptome Analyses of Chrysochromulina tobin: Metabolic Tools for Enhanced Algal Fitness in the Prominent Order Prymnesiales (Haptophyceae).</title>
        <authorList>
            <person name="Hovde B.T."/>
            <person name="Deodato C.R."/>
            <person name="Hunsperger H.M."/>
            <person name="Ryken S.A."/>
            <person name="Yost W."/>
            <person name="Jha R.K."/>
            <person name="Patterson J."/>
            <person name="Monnat R.J. Jr."/>
            <person name="Barlow S.B."/>
            <person name="Starkenburg S.R."/>
            <person name="Cattolico R.A."/>
        </authorList>
    </citation>
    <scope>NUCLEOTIDE SEQUENCE</scope>
    <source>
        <strain evidence="8">CCMP291</strain>
    </source>
</reference>
<evidence type="ECO:0000256" key="1">
    <source>
        <dbReference type="ARBA" id="ARBA00004141"/>
    </source>
</evidence>
<evidence type="ECO:0000259" key="6">
    <source>
        <dbReference type="Pfam" id="PF01490"/>
    </source>
</evidence>
<keyword evidence="8" id="KW-1185">Reference proteome</keyword>
<feature type="transmembrane region" description="Helical" evidence="5">
    <location>
        <begin position="344"/>
        <end position="369"/>
    </location>
</feature>
<keyword evidence="3 5" id="KW-1133">Transmembrane helix</keyword>
<feature type="domain" description="Amino acid transporter transmembrane" evidence="6">
    <location>
        <begin position="7"/>
        <end position="404"/>
    </location>
</feature>
<feature type="transmembrane region" description="Helical" evidence="5">
    <location>
        <begin position="116"/>
        <end position="135"/>
    </location>
</feature>
<evidence type="ECO:0000313" key="7">
    <source>
        <dbReference type="EMBL" id="KOO34097.1"/>
    </source>
</evidence>
<gene>
    <name evidence="7" type="ORF">Ctob_014129</name>
</gene>